<evidence type="ECO:0000313" key="2">
    <source>
        <dbReference type="EMBL" id="QHT05811.1"/>
    </source>
</evidence>
<sequence length="165" mass="19367">MSFTRFNYDDARTKKNLQQSTGPGRYILNVPGNGVKLPMINDPQMRMQRWGANLRDVPNGHPIDIDSDLIGLHKVLKKSGEQVRGDKPKKKSYRVSYPVYEKTLRYQSRVTHPAWQYLDLEQNHRYPLFLNPQENVCKHFENNLNTRLLERDNFVPDVPQSPYLN</sequence>
<reference evidence="2" key="1">
    <citation type="journal article" date="2020" name="Nature">
        <title>Giant virus diversity and host interactions through global metagenomics.</title>
        <authorList>
            <person name="Schulz F."/>
            <person name="Roux S."/>
            <person name="Paez-Espino D."/>
            <person name="Jungbluth S."/>
            <person name="Walsh D.A."/>
            <person name="Denef V.J."/>
            <person name="McMahon K.D."/>
            <person name="Konstantinidis K.T."/>
            <person name="Eloe-Fadrosh E.A."/>
            <person name="Kyrpides N.C."/>
            <person name="Woyke T."/>
        </authorList>
    </citation>
    <scope>NUCLEOTIDE SEQUENCE</scope>
    <source>
        <strain evidence="2">GVMAG-M-3300021425-14</strain>
    </source>
</reference>
<evidence type="ECO:0000256" key="1">
    <source>
        <dbReference type="SAM" id="MobiDB-lite"/>
    </source>
</evidence>
<organism evidence="2">
    <name type="scientific">viral metagenome</name>
    <dbReference type="NCBI Taxonomy" id="1070528"/>
    <lineage>
        <taxon>unclassified sequences</taxon>
        <taxon>metagenomes</taxon>
        <taxon>organismal metagenomes</taxon>
    </lineage>
</organism>
<protein>
    <submittedName>
        <fullName evidence="2">Uncharacterized protein</fullName>
    </submittedName>
</protein>
<accession>A0A6C0CMW4</accession>
<dbReference type="EMBL" id="MN739460">
    <property type="protein sequence ID" value="QHT05811.1"/>
    <property type="molecule type" value="Genomic_DNA"/>
</dbReference>
<name>A0A6C0CMW4_9ZZZZ</name>
<dbReference type="AlphaFoldDB" id="A0A6C0CMW4"/>
<feature type="region of interest" description="Disordered" evidence="1">
    <location>
        <begin position="1"/>
        <end position="23"/>
    </location>
</feature>
<proteinExistence type="predicted"/>